<reference evidence="2 3" key="1">
    <citation type="journal article" date="2007" name="Nature">
        <title>Evolution of genes and genomes on the Drosophila phylogeny.</title>
        <authorList>
            <consortium name="Drosophila 12 Genomes Consortium"/>
            <person name="Clark A.G."/>
            <person name="Eisen M.B."/>
            <person name="Smith D.R."/>
            <person name="Bergman C.M."/>
            <person name="Oliver B."/>
            <person name="Markow T.A."/>
            <person name="Kaufman T.C."/>
            <person name="Kellis M."/>
            <person name="Gelbart W."/>
            <person name="Iyer V.N."/>
            <person name="Pollard D.A."/>
            <person name="Sackton T.B."/>
            <person name="Larracuente A.M."/>
            <person name="Singh N.D."/>
            <person name="Abad J.P."/>
            <person name="Abt D.N."/>
            <person name="Adryan B."/>
            <person name="Aguade M."/>
            <person name="Akashi H."/>
            <person name="Anderson W.W."/>
            <person name="Aquadro C.F."/>
            <person name="Ardell D.H."/>
            <person name="Arguello R."/>
            <person name="Artieri C.G."/>
            <person name="Barbash D.A."/>
            <person name="Barker D."/>
            <person name="Barsanti P."/>
            <person name="Batterham P."/>
            <person name="Batzoglou S."/>
            <person name="Begun D."/>
            <person name="Bhutkar A."/>
            <person name="Blanco E."/>
            <person name="Bosak S.A."/>
            <person name="Bradley R.K."/>
            <person name="Brand A.D."/>
            <person name="Brent M.R."/>
            <person name="Brooks A.N."/>
            <person name="Brown R.H."/>
            <person name="Butlin R.K."/>
            <person name="Caggese C."/>
            <person name="Calvi B.R."/>
            <person name="Bernardo de Carvalho A."/>
            <person name="Caspi A."/>
            <person name="Castrezana S."/>
            <person name="Celniker S.E."/>
            <person name="Chang J.L."/>
            <person name="Chapple C."/>
            <person name="Chatterji S."/>
            <person name="Chinwalla A."/>
            <person name="Civetta A."/>
            <person name="Clifton S.W."/>
            <person name="Comeron J.M."/>
            <person name="Costello J.C."/>
            <person name="Coyne J.A."/>
            <person name="Daub J."/>
            <person name="David R.G."/>
            <person name="Delcher A.L."/>
            <person name="Delehaunty K."/>
            <person name="Do C.B."/>
            <person name="Ebling H."/>
            <person name="Edwards K."/>
            <person name="Eickbush T."/>
            <person name="Evans J.D."/>
            <person name="Filipski A."/>
            <person name="Findeiss S."/>
            <person name="Freyhult E."/>
            <person name="Fulton L."/>
            <person name="Fulton R."/>
            <person name="Garcia A.C."/>
            <person name="Gardiner A."/>
            <person name="Garfield D.A."/>
            <person name="Garvin B.E."/>
            <person name="Gibson G."/>
            <person name="Gilbert D."/>
            <person name="Gnerre S."/>
            <person name="Godfrey J."/>
            <person name="Good R."/>
            <person name="Gotea V."/>
            <person name="Gravely B."/>
            <person name="Greenberg A.J."/>
            <person name="Griffiths-Jones S."/>
            <person name="Gross S."/>
            <person name="Guigo R."/>
            <person name="Gustafson E.A."/>
            <person name="Haerty W."/>
            <person name="Hahn M.W."/>
            <person name="Halligan D.L."/>
            <person name="Halpern A.L."/>
            <person name="Halter G.M."/>
            <person name="Han M.V."/>
            <person name="Heger A."/>
            <person name="Hillier L."/>
            <person name="Hinrichs A.S."/>
            <person name="Holmes I."/>
            <person name="Hoskins R.A."/>
            <person name="Hubisz M.J."/>
            <person name="Hultmark D."/>
            <person name="Huntley M.A."/>
            <person name="Jaffe D.B."/>
            <person name="Jagadeeshan S."/>
            <person name="Jeck W.R."/>
            <person name="Johnson J."/>
            <person name="Jones C.D."/>
            <person name="Jordan W.C."/>
            <person name="Karpen G.H."/>
            <person name="Kataoka E."/>
            <person name="Keightley P.D."/>
            <person name="Kheradpour P."/>
            <person name="Kirkness E.F."/>
            <person name="Koerich L.B."/>
            <person name="Kristiansen K."/>
            <person name="Kudrna D."/>
            <person name="Kulathinal R.J."/>
            <person name="Kumar S."/>
            <person name="Kwok R."/>
            <person name="Lander E."/>
            <person name="Langley C.H."/>
            <person name="Lapoint R."/>
            <person name="Lazzaro B.P."/>
            <person name="Lee S.J."/>
            <person name="Levesque L."/>
            <person name="Li R."/>
            <person name="Lin C.F."/>
            <person name="Lin M.F."/>
            <person name="Lindblad-Toh K."/>
            <person name="Llopart A."/>
            <person name="Long M."/>
            <person name="Low L."/>
            <person name="Lozovsky E."/>
            <person name="Lu J."/>
            <person name="Luo M."/>
            <person name="Machado C.A."/>
            <person name="Makalowski W."/>
            <person name="Marzo M."/>
            <person name="Matsuda M."/>
            <person name="Matzkin L."/>
            <person name="McAllister B."/>
            <person name="McBride C.S."/>
            <person name="McKernan B."/>
            <person name="McKernan K."/>
            <person name="Mendez-Lago M."/>
            <person name="Minx P."/>
            <person name="Mollenhauer M.U."/>
            <person name="Montooth K."/>
            <person name="Mount S.M."/>
            <person name="Mu X."/>
            <person name="Myers E."/>
            <person name="Negre B."/>
            <person name="Newfeld S."/>
            <person name="Nielsen R."/>
            <person name="Noor M.A."/>
            <person name="O'Grady P."/>
            <person name="Pachter L."/>
            <person name="Papaceit M."/>
            <person name="Parisi M.J."/>
            <person name="Parisi M."/>
            <person name="Parts L."/>
            <person name="Pedersen J.S."/>
            <person name="Pesole G."/>
            <person name="Phillippy A.M."/>
            <person name="Ponting C.P."/>
            <person name="Pop M."/>
            <person name="Porcelli D."/>
            <person name="Powell J.R."/>
            <person name="Prohaska S."/>
            <person name="Pruitt K."/>
            <person name="Puig M."/>
            <person name="Quesneville H."/>
            <person name="Ram K.R."/>
            <person name="Rand D."/>
            <person name="Rasmussen M.D."/>
            <person name="Reed L.K."/>
            <person name="Reenan R."/>
            <person name="Reily A."/>
            <person name="Remington K.A."/>
            <person name="Rieger T.T."/>
            <person name="Ritchie M.G."/>
            <person name="Robin C."/>
            <person name="Rogers Y.H."/>
            <person name="Rohde C."/>
            <person name="Rozas J."/>
            <person name="Rubenfield M.J."/>
            <person name="Ruiz A."/>
            <person name="Russo S."/>
            <person name="Salzberg S.L."/>
            <person name="Sanchez-Gracia A."/>
            <person name="Saranga D.J."/>
            <person name="Sato H."/>
            <person name="Schaeffer S.W."/>
            <person name="Schatz M.C."/>
            <person name="Schlenke T."/>
            <person name="Schwartz R."/>
            <person name="Segarra C."/>
            <person name="Singh R.S."/>
            <person name="Sirot L."/>
            <person name="Sirota M."/>
            <person name="Sisneros N.B."/>
            <person name="Smith C.D."/>
            <person name="Smith T.F."/>
            <person name="Spieth J."/>
            <person name="Stage D.E."/>
            <person name="Stark A."/>
            <person name="Stephan W."/>
            <person name="Strausberg R.L."/>
            <person name="Strempel S."/>
            <person name="Sturgill D."/>
            <person name="Sutton G."/>
            <person name="Sutton G.G."/>
            <person name="Tao W."/>
            <person name="Teichmann S."/>
            <person name="Tobari Y.N."/>
            <person name="Tomimura Y."/>
            <person name="Tsolas J.M."/>
            <person name="Valente V.L."/>
            <person name="Venter E."/>
            <person name="Venter J.C."/>
            <person name="Vicario S."/>
            <person name="Vieira F.G."/>
            <person name="Vilella A.J."/>
            <person name="Villasante A."/>
            <person name="Walenz B."/>
            <person name="Wang J."/>
            <person name="Wasserman M."/>
            <person name="Watts T."/>
            <person name="Wilson D."/>
            <person name="Wilson R.K."/>
            <person name="Wing R.A."/>
            <person name="Wolfner M.F."/>
            <person name="Wong A."/>
            <person name="Wong G.K."/>
            <person name="Wu C.I."/>
            <person name="Wu G."/>
            <person name="Yamamoto D."/>
            <person name="Yang H.P."/>
            <person name="Yang S.P."/>
            <person name="Yorke J.A."/>
            <person name="Yoshida K."/>
            <person name="Zdobnov E."/>
            <person name="Zhang P."/>
            <person name="Zhang Y."/>
            <person name="Zimin A.V."/>
            <person name="Baldwin J."/>
            <person name="Abdouelleil A."/>
            <person name="Abdulkadir J."/>
            <person name="Abebe A."/>
            <person name="Abera B."/>
            <person name="Abreu J."/>
            <person name="Acer S.C."/>
            <person name="Aftuck L."/>
            <person name="Alexander A."/>
            <person name="An P."/>
            <person name="Anderson E."/>
            <person name="Anderson S."/>
            <person name="Arachi H."/>
            <person name="Azer M."/>
            <person name="Bachantsang P."/>
            <person name="Barry A."/>
            <person name="Bayul T."/>
            <person name="Berlin A."/>
            <person name="Bessette D."/>
            <person name="Bloom T."/>
            <person name="Blye J."/>
            <person name="Boguslavskiy L."/>
            <person name="Bonnet C."/>
            <person name="Boukhgalter B."/>
            <person name="Bourzgui I."/>
            <person name="Brown A."/>
            <person name="Cahill P."/>
            <person name="Channer S."/>
            <person name="Cheshatsang Y."/>
            <person name="Chuda L."/>
            <person name="Citroen M."/>
            <person name="Collymore A."/>
            <person name="Cooke P."/>
            <person name="Costello M."/>
            <person name="D'Aco K."/>
            <person name="Daza R."/>
            <person name="De Haan G."/>
            <person name="DeGray S."/>
            <person name="DeMaso C."/>
            <person name="Dhargay N."/>
            <person name="Dooley K."/>
            <person name="Dooley E."/>
            <person name="Doricent M."/>
            <person name="Dorje P."/>
            <person name="Dorjee K."/>
            <person name="Dupes A."/>
            <person name="Elong R."/>
            <person name="Falk J."/>
            <person name="Farina A."/>
            <person name="Faro S."/>
            <person name="Ferguson D."/>
            <person name="Fisher S."/>
            <person name="Foley C.D."/>
            <person name="Franke A."/>
            <person name="Friedrich D."/>
            <person name="Gadbois L."/>
            <person name="Gearin G."/>
            <person name="Gearin C.R."/>
            <person name="Giannoukos G."/>
            <person name="Goode T."/>
            <person name="Graham J."/>
            <person name="Grandbois E."/>
            <person name="Grewal S."/>
            <person name="Gyaltsen K."/>
            <person name="Hafez N."/>
            <person name="Hagos B."/>
            <person name="Hall J."/>
            <person name="Henson C."/>
            <person name="Hollinger A."/>
            <person name="Honan T."/>
            <person name="Huard M.D."/>
            <person name="Hughes L."/>
            <person name="Hurhula B."/>
            <person name="Husby M.E."/>
            <person name="Kamat A."/>
            <person name="Kanga B."/>
            <person name="Kashin S."/>
            <person name="Khazanovich D."/>
            <person name="Kisner P."/>
            <person name="Lance K."/>
            <person name="Lara M."/>
            <person name="Lee W."/>
            <person name="Lennon N."/>
            <person name="Letendre F."/>
            <person name="LeVine R."/>
            <person name="Lipovsky A."/>
            <person name="Liu X."/>
            <person name="Liu J."/>
            <person name="Liu S."/>
            <person name="Lokyitsang T."/>
            <person name="Lokyitsang Y."/>
            <person name="Lubonja R."/>
            <person name="Lui A."/>
            <person name="MacDonald P."/>
            <person name="Magnisalis V."/>
            <person name="Maru K."/>
            <person name="Matthews C."/>
            <person name="McCusker W."/>
            <person name="McDonough S."/>
            <person name="Mehta T."/>
            <person name="Meldrim J."/>
            <person name="Meneus L."/>
            <person name="Mihai O."/>
            <person name="Mihalev A."/>
            <person name="Mihova T."/>
            <person name="Mittelman R."/>
            <person name="Mlenga V."/>
            <person name="Montmayeur A."/>
            <person name="Mulrain L."/>
            <person name="Navidi A."/>
            <person name="Naylor J."/>
            <person name="Negash T."/>
            <person name="Nguyen T."/>
            <person name="Nguyen N."/>
            <person name="Nicol R."/>
            <person name="Norbu C."/>
            <person name="Norbu N."/>
            <person name="Novod N."/>
            <person name="O'Neill B."/>
            <person name="Osman S."/>
            <person name="Markiewicz E."/>
            <person name="Oyono O.L."/>
            <person name="Patti C."/>
            <person name="Phunkhang P."/>
            <person name="Pierre F."/>
            <person name="Priest M."/>
            <person name="Raghuraman S."/>
            <person name="Rege F."/>
            <person name="Reyes R."/>
            <person name="Rise C."/>
            <person name="Rogov P."/>
            <person name="Ross K."/>
            <person name="Ryan E."/>
            <person name="Settipalli S."/>
            <person name="Shea T."/>
            <person name="Sherpa N."/>
            <person name="Shi L."/>
            <person name="Shih D."/>
            <person name="Sparrow T."/>
            <person name="Spaulding J."/>
            <person name="Stalker J."/>
            <person name="Stange-Thomann N."/>
            <person name="Stavropoulos S."/>
            <person name="Stone C."/>
            <person name="Strader C."/>
            <person name="Tesfaye S."/>
            <person name="Thomson T."/>
            <person name="Thoulutsang Y."/>
            <person name="Thoulutsang D."/>
            <person name="Topham K."/>
            <person name="Topping I."/>
            <person name="Tsamla T."/>
            <person name="Vassiliev H."/>
            <person name="Vo A."/>
            <person name="Wangchuk T."/>
            <person name="Wangdi T."/>
            <person name="Weiand M."/>
            <person name="Wilkinson J."/>
            <person name="Wilson A."/>
            <person name="Yadav S."/>
            <person name="Young G."/>
            <person name="Yu Q."/>
            <person name="Zembek L."/>
            <person name="Zhong D."/>
            <person name="Zimmer A."/>
            <person name="Zwirko Z."/>
            <person name="Jaffe D.B."/>
            <person name="Alvarez P."/>
            <person name="Brockman W."/>
            <person name="Butler J."/>
            <person name="Chin C."/>
            <person name="Gnerre S."/>
            <person name="Grabherr M."/>
            <person name="Kleber M."/>
            <person name="Mauceli E."/>
            <person name="MacCallum I."/>
        </authorList>
    </citation>
    <scope>NUCLEOTIDE SEQUENCE [LARGE SCALE GENOMIC DNA]</scope>
    <source>
        <strain evidence="3">white501</strain>
    </source>
</reference>
<feature type="compositionally biased region" description="Low complexity" evidence="1">
    <location>
        <begin position="1"/>
        <end position="21"/>
    </location>
</feature>
<proteinExistence type="predicted"/>
<evidence type="ECO:0000256" key="1">
    <source>
        <dbReference type="SAM" id="MobiDB-lite"/>
    </source>
</evidence>
<dbReference type="HOGENOM" id="CLU_2075625_0_0_1"/>
<gene>
    <name evidence="2" type="primary">Dsim\GD24505</name>
    <name evidence="2" type="ORF">Dsim_GD24505</name>
</gene>
<feature type="region of interest" description="Disordered" evidence="1">
    <location>
        <begin position="77"/>
        <end position="118"/>
    </location>
</feature>
<dbReference type="Proteomes" id="UP000000304">
    <property type="component" value="Unassembled WGS sequence"/>
</dbReference>
<feature type="compositionally biased region" description="Polar residues" evidence="1">
    <location>
        <begin position="107"/>
        <end position="118"/>
    </location>
</feature>
<dbReference type="AlphaFoldDB" id="B4NUG1"/>
<evidence type="ECO:0000313" key="3">
    <source>
        <dbReference type="Proteomes" id="UP000000304"/>
    </source>
</evidence>
<feature type="compositionally biased region" description="Polar residues" evidence="1">
    <location>
        <begin position="80"/>
        <end position="96"/>
    </location>
</feature>
<name>B4NUG1_DROSI</name>
<sequence>MPTQRDFQWQTEQQQQQQKQNQKQEHKSSSSLEKVRRQHNMRALSALIKWQMKLRNAGPLSLKYHCGSHEMGARLPAPLATSSDISGNRKSPTWLTRTGRWAKNTGPHGQNQLNNNKA</sequence>
<keyword evidence="3" id="KW-1185">Reference proteome</keyword>
<protein>
    <submittedName>
        <fullName evidence="2">GD24505</fullName>
    </submittedName>
</protein>
<organism evidence="2 3">
    <name type="scientific">Drosophila simulans</name>
    <name type="common">Fruit fly</name>
    <dbReference type="NCBI Taxonomy" id="7240"/>
    <lineage>
        <taxon>Eukaryota</taxon>
        <taxon>Metazoa</taxon>
        <taxon>Ecdysozoa</taxon>
        <taxon>Arthropoda</taxon>
        <taxon>Hexapoda</taxon>
        <taxon>Insecta</taxon>
        <taxon>Pterygota</taxon>
        <taxon>Neoptera</taxon>
        <taxon>Endopterygota</taxon>
        <taxon>Diptera</taxon>
        <taxon>Brachycera</taxon>
        <taxon>Muscomorpha</taxon>
        <taxon>Ephydroidea</taxon>
        <taxon>Drosophilidae</taxon>
        <taxon>Drosophila</taxon>
        <taxon>Sophophora</taxon>
    </lineage>
</organism>
<dbReference type="EMBL" id="CH983960">
    <property type="protein sequence ID" value="EDX16608.1"/>
    <property type="molecule type" value="Genomic_DNA"/>
</dbReference>
<evidence type="ECO:0000313" key="2">
    <source>
        <dbReference type="EMBL" id="EDX16608.1"/>
    </source>
</evidence>
<accession>B4NUG1</accession>
<feature type="region of interest" description="Disordered" evidence="1">
    <location>
        <begin position="1"/>
        <end position="36"/>
    </location>
</feature>